<dbReference type="Proteomes" id="UP001597267">
    <property type="component" value="Unassembled WGS sequence"/>
</dbReference>
<sequence length="182" mass="20875">MTTNNFLLKYSPYFIYLIGLNIYFIRRLGRQTKARQIIVLLAGFLYFAVLGLLCLVPQPNLSLAGFTKMTPIWVGPVPTNPIPFRGIGTDFYLNILLTLPLGLWAPLTRSKFRFKTSLALGFGIGLGIESLQFILDWLLKLNRWVDINDVLMNALGVIIGWLIFKAWGKLWPNQRQKFKLNR</sequence>
<feature type="domain" description="VanZ-like" evidence="2">
    <location>
        <begin position="74"/>
        <end position="166"/>
    </location>
</feature>
<evidence type="ECO:0000259" key="2">
    <source>
        <dbReference type="Pfam" id="PF04892"/>
    </source>
</evidence>
<dbReference type="RefSeq" id="WP_125715210.1">
    <property type="nucleotide sequence ID" value="NZ_JBHTOP010000022.1"/>
</dbReference>
<keyword evidence="4" id="KW-1185">Reference proteome</keyword>
<feature type="transmembrane region" description="Helical" evidence="1">
    <location>
        <begin position="91"/>
        <end position="107"/>
    </location>
</feature>
<comment type="caution">
    <text evidence="3">The sequence shown here is derived from an EMBL/GenBank/DDBJ whole genome shotgun (WGS) entry which is preliminary data.</text>
</comment>
<keyword evidence="1" id="KW-0472">Membrane</keyword>
<protein>
    <submittedName>
        <fullName evidence="3">VanZ family protein</fullName>
    </submittedName>
</protein>
<evidence type="ECO:0000256" key="1">
    <source>
        <dbReference type="SAM" id="Phobius"/>
    </source>
</evidence>
<accession>A0ABW4J741</accession>
<keyword evidence="1" id="KW-0812">Transmembrane</keyword>
<proteinExistence type="predicted"/>
<dbReference type="InterPro" id="IPR053150">
    <property type="entry name" value="Teicoplanin_resist-assoc"/>
</dbReference>
<dbReference type="InterPro" id="IPR006976">
    <property type="entry name" value="VanZ-like"/>
</dbReference>
<feature type="transmembrane region" description="Helical" evidence="1">
    <location>
        <begin position="119"/>
        <end position="138"/>
    </location>
</feature>
<feature type="transmembrane region" description="Helical" evidence="1">
    <location>
        <begin position="150"/>
        <end position="168"/>
    </location>
</feature>
<reference evidence="4" key="1">
    <citation type="journal article" date="2019" name="Int. J. Syst. Evol. Microbiol.">
        <title>The Global Catalogue of Microorganisms (GCM) 10K type strain sequencing project: providing services to taxonomists for standard genome sequencing and annotation.</title>
        <authorList>
            <consortium name="The Broad Institute Genomics Platform"/>
            <consortium name="The Broad Institute Genome Sequencing Center for Infectious Disease"/>
            <person name="Wu L."/>
            <person name="Ma J."/>
        </authorList>
    </citation>
    <scope>NUCLEOTIDE SEQUENCE [LARGE SCALE GENOMIC DNA]</scope>
    <source>
        <strain evidence="4">CCM 8896</strain>
    </source>
</reference>
<feature type="transmembrane region" description="Helical" evidence="1">
    <location>
        <begin position="6"/>
        <end position="25"/>
    </location>
</feature>
<evidence type="ECO:0000313" key="4">
    <source>
        <dbReference type="Proteomes" id="UP001597267"/>
    </source>
</evidence>
<gene>
    <name evidence="3" type="ORF">ACFQ5M_07990</name>
</gene>
<evidence type="ECO:0000313" key="3">
    <source>
        <dbReference type="EMBL" id="MFD1672032.1"/>
    </source>
</evidence>
<dbReference type="PANTHER" id="PTHR36834:SF1">
    <property type="entry name" value="INTEGRAL MEMBRANE PROTEIN"/>
    <property type="match status" value="1"/>
</dbReference>
<dbReference type="EMBL" id="JBHTOP010000022">
    <property type="protein sequence ID" value="MFD1672032.1"/>
    <property type="molecule type" value="Genomic_DNA"/>
</dbReference>
<keyword evidence="1" id="KW-1133">Transmembrane helix</keyword>
<dbReference type="Pfam" id="PF04892">
    <property type="entry name" value="VanZ"/>
    <property type="match status" value="1"/>
</dbReference>
<dbReference type="PANTHER" id="PTHR36834">
    <property type="entry name" value="MEMBRANE PROTEIN-RELATED"/>
    <property type="match status" value="1"/>
</dbReference>
<name>A0ABW4J741_9LACO</name>
<feature type="transmembrane region" description="Helical" evidence="1">
    <location>
        <begin position="37"/>
        <end position="58"/>
    </location>
</feature>
<organism evidence="3 4">
    <name type="scientific">Agrilactobacillus yilanensis</name>
    <dbReference type="NCBI Taxonomy" id="2485997"/>
    <lineage>
        <taxon>Bacteria</taxon>
        <taxon>Bacillati</taxon>
        <taxon>Bacillota</taxon>
        <taxon>Bacilli</taxon>
        <taxon>Lactobacillales</taxon>
        <taxon>Lactobacillaceae</taxon>
        <taxon>Agrilactobacillus</taxon>
    </lineage>
</organism>